<dbReference type="SUPFAM" id="SSF55781">
    <property type="entry name" value="GAF domain-like"/>
    <property type="match status" value="2"/>
</dbReference>
<dbReference type="EMBL" id="JACJPW010000042">
    <property type="protein sequence ID" value="MBD2182802.1"/>
    <property type="molecule type" value="Genomic_DNA"/>
</dbReference>
<evidence type="ECO:0000259" key="3">
    <source>
        <dbReference type="PROSITE" id="PS50113"/>
    </source>
</evidence>
<dbReference type="Pfam" id="PF01590">
    <property type="entry name" value="GAF"/>
    <property type="match status" value="2"/>
</dbReference>
<keyword evidence="6" id="KW-1185">Reference proteome</keyword>
<feature type="domain" description="PAS" evidence="2">
    <location>
        <begin position="323"/>
        <end position="375"/>
    </location>
</feature>
<organism evidence="5 6">
    <name type="scientific">Aerosakkonema funiforme FACHB-1375</name>
    <dbReference type="NCBI Taxonomy" id="2949571"/>
    <lineage>
        <taxon>Bacteria</taxon>
        <taxon>Bacillati</taxon>
        <taxon>Cyanobacteriota</taxon>
        <taxon>Cyanophyceae</taxon>
        <taxon>Oscillatoriophycideae</taxon>
        <taxon>Aerosakkonematales</taxon>
        <taxon>Aerosakkonemataceae</taxon>
        <taxon>Aerosakkonema</taxon>
    </lineage>
</organism>
<feature type="domain" description="PAC" evidence="3">
    <location>
        <begin position="274"/>
        <end position="326"/>
    </location>
</feature>
<dbReference type="Pfam" id="PF00990">
    <property type="entry name" value="GGDEF"/>
    <property type="match status" value="1"/>
</dbReference>
<accession>A0A926VHH1</accession>
<evidence type="ECO:0000259" key="1">
    <source>
        <dbReference type="PROSITE" id="PS50046"/>
    </source>
</evidence>
<dbReference type="InterPro" id="IPR000014">
    <property type="entry name" value="PAS"/>
</dbReference>
<dbReference type="Gene3D" id="3.30.70.270">
    <property type="match status" value="1"/>
</dbReference>
<dbReference type="InterPro" id="IPR043128">
    <property type="entry name" value="Rev_trsase/Diguanyl_cyclase"/>
</dbReference>
<feature type="domain" description="GGDEF" evidence="4">
    <location>
        <begin position="665"/>
        <end position="802"/>
    </location>
</feature>
<dbReference type="SMART" id="SM00086">
    <property type="entry name" value="PAC"/>
    <property type="match status" value="2"/>
</dbReference>
<feature type="domain" description="PAC" evidence="3">
    <location>
        <begin position="400"/>
        <end position="454"/>
    </location>
</feature>
<feature type="domain" description="PAS" evidence="2">
    <location>
        <begin position="193"/>
        <end position="265"/>
    </location>
</feature>
<dbReference type="NCBIfam" id="TIGR00229">
    <property type="entry name" value="sensory_box"/>
    <property type="match status" value="2"/>
</dbReference>
<dbReference type="InterPro" id="IPR013655">
    <property type="entry name" value="PAS_fold_3"/>
</dbReference>
<feature type="domain" description="Phytochrome chromophore attachment site" evidence="1">
    <location>
        <begin position="40"/>
        <end position="176"/>
    </location>
</feature>
<dbReference type="PANTHER" id="PTHR46663:SF3">
    <property type="entry name" value="SLL0267 PROTEIN"/>
    <property type="match status" value="1"/>
</dbReference>
<dbReference type="SUPFAM" id="SSF55073">
    <property type="entry name" value="Nucleotide cyclase"/>
    <property type="match status" value="1"/>
</dbReference>
<dbReference type="Gene3D" id="3.30.450.40">
    <property type="match status" value="3"/>
</dbReference>
<dbReference type="CDD" id="cd01949">
    <property type="entry name" value="GGDEF"/>
    <property type="match status" value="1"/>
</dbReference>
<dbReference type="InterPro" id="IPR035965">
    <property type="entry name" value="PAS-like_dom_sf"/>
</dbReference>
<reference evidence="5" key="2">
    <citation type="submission" date="2020-08" db="EMBL/GenBank/DDBJ databases">
        <authorList>
            <person name="Chen M."/>
            <person name="Teng W."/>
            <person name="Zhao L."/>
            <person name="Hu C."/>
            <person name="Zhou Y."/>
            <person name="Han B."/>
            <person name="Song L."/>
            <person name="Shu W."/>
        </authorList>
    </citation>
    <scope>NUCLEOTIDE SEQUENCE</scope>
    <source>
        <strain evidence="5">FACHB-1375</strain>
    </source>
</reference>
<dbReference type="FunFam" id="3.30.70.270:FF:000001">
    <property type="entry name" value="Diguanylate cyclase domain protein"/>
    <property type="match status" value="1"/>
</dbReference>
<evidence type="ECO:0000313" key="5">
    <source>
        <dbReference type="EMBL" id="MBD2182802.1"/>
    </source>
</evidence>
<dbReference type="InterPro" id="IPR016132">
    <property type="entry name" value="Phyto_chromo_attachment"/>
</dbReference>
<name>A0A926VHH1_9CYAN</name>
<dbReference type="InterPro" id="IPR000700">
    <property type="entry name" value="PAS-assoc_C"/>
</dbReference>
<dbReference type="PROSITE" id="PS50046">
    <property type="entry name" value="PHYTOCHROME_2"/>
    <property type="match status" value="2"/>
</dbReference>
<dbReference type="Pfam" id="PF13426">
    <property type="entry name" value="PAS_9"/>
    <property type="match status" value="1"/>
</dbReference>
<dbReference type="SMART" id="SM00267">
    <property type="entry name" value="GGDEF"/>
    <property type="match status" value="1"/>
</dbReference>
<dbReference type="InterPro" id="IPR001610">
    <property type="entry name" value="PAC"/>
</dbReference>
<dbReference type="RefSeq" id="WP_190465872.1">
    <property type="nucleotide sequence ID" value="NZ_JACJPW010000042.1"/>
</dbReference>
<dbReference type="Gene3D" id="3.30.450.20">
    <property type="entry name" value="PAS domain"/>
    <property type="match status" value="2"/>
</dbReference>
<feature type="domain" description="Phytochrome chromophore attachment site" evidence="1">
    <location>
        <begin position="474"/>
        <end position="610"/>
    </location>
</feature>
<gene>
    <name evidence="5" type="ORF">H6G03_17320</name>
</gene>
<dbReference type="InterPro" id="IPR003018">
    <property type="entry name" value="GAF"/>
</dbReference>
<dbReference type="CDD" id="cd00130">
    <property type="entry name" value="PAS"/>
    <property type="match status" value="2"/>
</dbReference>
<dbReference type="InterPro" id="IPR052163">
    <property type="entry name" value="DGC-Regulatory_Protein"/>
</dbReference>
<protein>
    <submittedName>
        <fullName evidence="5">Diguanylate cyclase</fullName>
    </submittedName>
</protein>
<evidence type="ECO:0000313" key="6">
    <source>
        <dbReference type="Proteomes" id="UP000641646"/>
    </source>
</evidence>
<reference evidence="5" key="1">
    <citation type="journal article" date="2015" name="ISME J.">
        <title>Draft Genome Sequence of Streptomyces incarnatus NRRL8089, which Produces the Nucleoside Antibiotic Sinefungin.</title>
        <authorList>
            <person name="Oshima K."/>
            <person name="Hattori M."/>
            <person name="Shimizu H."/>
            <person name="Fukuda K."/>
            <person name="Nemoto M."/>
            <person name="Inagaki K."/>
            <person name="Tamura T."/>
        </authorList>
    </citation>
    <scope>NUCLEOTIDE SEQUENCE</scope>
    <source>
        <strain evidence="5">FACHB-1375</strain>
    </source>
</reference>
<dbReference type="PROSITE" id="PS50112">
    <property type="entry name" value="PAS"/>
    <property type="match status" value="2"/>
</dbReference>
<dbReference type="SMART" id="SM00091">
    <property type="entry name" value="PAS"/>
    <property type="match status" value="2"/>
</dbReference>
<dbReference type="PROSITE" id="PS50887">
    <property type="entry name" value="GGDEF"/>
    <property type="match status" value="1"/>
</dbReference>
<comment type="caution">
    <text evidence="5">The sequence shown here is derived from an EMBL/GenBank/DDBJ whole genome shotgun (WGS) entry which is preliminary data.</text>
</comment>
<sequence length="810" mass="91751">MFKWLFNKFKYLQVEQNLKRQNQSLQLLEAITLKICQSLNLEDILQTAVTEVRKFLRCDRLLVYRLWLDGTGSAVAESVDPKYLPILGQTFPSEVFPVEIHQHYCQGHIKAIGDIKQASISRCLIEFLQQFNVKAKLVVPILFQSKLWGLLIAHQCQKPRQWSTFEIELLQQLANRLSIAVSQAELVEALRLSEDRYALAMQASNDGLWDWDLKTDRVYFSPRWKALLGYGESEIGSSIEEWWNRLHPQAQAQIKAQMTEYLASQTRHDFSTQFISEHQIQHRDGTYRWVLVRGLPKRGSDGKIERIVGSLSDITGRKQAEHQLHLLESVVVNANDAVVITEAEPINEPGPRILYVNQAFSRMTGYSAEEVLGKTPRILQGPKTDRANCAKIRAALKAWQPVRAEFINYCKDGSEFWVELNIAPVADKTGWYTHWIAIQREITERKRAEDAFGQQTKREQLVAQIAQRIRRSLQLSDILNTTVTEVRQFLGCDRVLIYRLWTDGTGSAVTEAVAPCWQPILGRTFPAEVFPVEYRDLYKQGRTRAIANVETETITPCLVEFLHELQVKAKLVVSLMQGDALWGLLIAHHCTESRAWQPFEVDLLASLATQLAIAIQQAELYDRLQEANQELEHLAKLDSLTGVANRRRFDEYLDQIWLQMAGEHKLLSLVLCDIDCFKLYNDTYGHQAGDHCIQQVAKAISRAVERPTDLVARYGGEEFAVILTNTGVEGAVSVAEKIRAEVEALKIVHATSGIGEYVTLSLGVASTMPASTSSIAMLVALADEALYQAKKRGRNQVIVYSPPVRGCGNK</sequence>
<proteinExistence type="predicted"/>
<dbReference type="SMART" id="SM00065">
    <property type="entry name" value="GAF"/>
    <property type="match status" value="2"/>
</dbReference>
<dbReference type="InterPro" id="IPR029016">
    <property type="entry name" value="GAF-like_dom_sf"/>
</dbReference>
<dbReference type="SUPFAM" id="SSF55785">
    <property type="entry name" value="PYP-like sensor domain (PAS domain)"/>
    <property type="match status" value="2"/>
</dbReference>
<dbReference type="Proteomes" id="UP000641646">
    <property type="component" value="Unassembled WGS sequence"/>
</dbReference>
<dbReference type="PANTHER" id="PTHR46663">
    <property type="entry name" value="DIGUANYLATE CYCLASE DGCT-RELATED"/>
    <property type="match status" value="1"/>
</dbReference>
<dbReference type="NCBIfam" id="TIGR00254">
    <property type="entry name" value="GGDEF"/>
    <property type="match status" value="1"/>
</dbReference>
<evidence type="ECO:0000259" key="4">
    <source>
        <dbReference type="PROSITE" id="PS50887"/>
    </source>
</evidence>
<dbReference type="InterPro" id="IPR029787">
    <property type="entry name" value="Nucleotide_cyclase"/>
</dbReference>
<evidence type="ECO:0000259" key="2">
    <source>
        <dbReference type="PROSITE" id="PS50112"/>
    </source>
</evidence>
<dbReference type="InterPro" id="IPR000160">
    <property type="entry name" value="GGDEF_dom"/>
</dbReference>
<dbReference type="Pfam" id="PF08447">
    <property type="entry name" value="PAS_3"/>
    <property type="match status" value="1"/>
</dbReference>
<dbReference type="AlphaFoldDB" id="A0A926VHH1"/>
<dbReference type="PROSITE" id="PS50113">
    <property type="entry name" value="PAC"/>
    <property type="match status" value="2"/>
</dbReference>